<keyword evidence="3 8" id="KW-0813">Transport</keyword>
<dbReference type="RefSeq" id="WP_103085007.1">
    <property type="nucleotide sequence ID" value="NZ_MNLH01000006.1"/>
</dbReference>
<feature type="transmembrane region" description="Helical" evidence="10">
    <location>
        <begin position="46"/>
        <end position="68"/>
    </location>
</feature>
<comment type="similarity">
    <text evidence="2 8">Belongs to the MIP/aquaporin (TC 1.A.8) family.</text>
</comment>
<evidence type="ECO:0000256" key="8">
    <source>
        <dbReference type="RuleBase" id="RU000477"/>
    </source>
</evidence>
<keyword evidence="4" id="KW-1003">Cell membrane</keyword>
<keyword evidence="7 10" id="KW-0472">Membrane</keyword>
<dbReference type="InterPro" id="IPR034294">
    <property type="entry name" value="Aquaporin_transptr"/>
</dbReference>
<dbReference type="Pfam" id="PF00230">
    <property type="entry name" value="MIP"/>
    <property type="match status" value="1"/>
</dbReference>
<dbReference type="AlphaFoldDB" id="A0A2K1STY0"/>
<dbReference type="InterPro" id="IPR023271">
    <property type="entry name" value="Aquaporin-like"/>
</dbReference>
<dbReference type="GO" id="GO:0015250">
    <property type="term" value="F:water channel activity"/>
    <property type="evidence" value="ECO:0007669"/>
    <property type="project" value="TreeGrafter"/>
</dbReference>
<evidence type="ECO:0000256" key="7">
    <source>
        <dbReference type="ARBA" id="ARBA00023136"/>
    </source>
</evidence>
<feature type="region of interest" description="Disordered" evidence="9">
    <location>
        <begin position="279"/>
        <end position="325"/>
    </location>
</feature>
<evidence type="ECO:0000313" key="12">
    <source>
        <dbReference type="Proteomes" id="UP000236146"/>
    </source>
</evidence>
<organism evidence="11 12">
    <name type="scientific">Gardnerella vaginalis</name>
    <dbReference type="NCBI Taxonomy" id="2702"/>
    <lineage>
        <taxon>Bacteria</taxon>
        <taxon>Bacillati</taxon>
        <taxon>Actinomycetota</taxon>
        <taxon>Actinomycetes</taxon>
        <taxon>Bifidobacteriales</taxon>
        <taxon>Bifidobacteriaceae</taxon>
        <taxon>Gardnerella</taxon>
    </lineage>
</organism>
<proteinExistence type="inferred from homology"/>
<comment type="subcellular location">
    <subcellularLocation>
        <location evidence="1">Cell membrane</location>
        <topology evidence="1">Multi-pass membrane protein</topology>
    </subcellularLocation>
</comment>
<gene>
    <name evidence="11" type="ORF">BFS05_05705</name>
</gene>
<keyword evidence="6 10" id="KW-1133">Transmembrane helix</keyword>
<dbReference type="InterPro" id="IPR000425">
    <property type="entry name" value="MIP"/>
</dbReference>
<feature type="transmembrane region" description="Helical" evidence="10">
    <location>
        <begin position="164"/>
        <end position="187"/>
    </location>
</feature>
<feature type="transmembrane region" description="Helical" evidence="10">
    <location>
        <begin position="249"/>
        <end position="268"/>
    </location>
</feature>
<evidence type="ECO:0000256" key="4">
    <source>
        <dbReference type="ARBA" id="ARBA00022475"/>
    </source>
</evidence>
<dbReference type="EMBL" id="MNLH01000006">
    <property type="protein sequence ID" value="PNS42962.1"/>
    <property type="molecule type" value="Genomic_DNA"/>
</dbReference>
<feature type="compositionally biased region" description="Low complexity" evidence="9">
    <location>
        <begin position="297"/>
        <end position="325"/>
    </location>
</feature>
<comment type="caution">
    <text evidence="11">The sequence shown here is derived from an EMBL/GenBank/DDBJ whole genome shotgun (WGS) entry which is preliminary data.</text>
</comment>
<evidence type="ECO:0000313" key="11">
    <source>
        <dbReference type="EMBL" id="PNS42962.1"/>
    </source>
</evidence>
<evidence type="ECO:0000256" key="2">
    <source>
        <dbReference type="ARBA" id="ARBA00006175"/>
    </source>
</evidence>
<dbReference type="PANTHER" id="PTHR19139:SF199">
    <property type="entry name" value="MIP17260P"/>
    <property type="match status" value="1"/>
</dbReference>
<dbReference type="PROSITE" id="PS00221">
    <property type="entry name" value="MIP"/>
    <property type="match status" value="1"/>
</dbReference>
<evidence type="ECO:0000256" key="10">
    <source>
        <dbReference type="SAM" id="Phobius"/>
    </source>
</evidence>
<accession>A0A2K1STY0</accession>
<name>A0A2K1STY0_GARVA</name>
<dbReference type="PANTHER" id="PTHR19139">
    <property type="entry name" value="AQUAPORIN TRANSPORTER"/>
    <property type="match status" value="1"/>
</dbReference>
<dbReference type="Gene3D" id="1.20.1080.10">
    <property type="entry name" value="Glycerol uptake facilitator protein"/>
    <property type="match status" value="1"/>
</dbReference>
<evidence type="ECO:0000256" key="9">
    <source>
        <dbReference type="SAM" id="MobiDB-lite"/>
    </source>
</evidence>
<feature type="transmembrane region" description="Helical" evidence="10">
    <location>
        <begin position="96"/>
        <end position="118"/>
    </location>
</feature>
<evidence type="ECO:0000256" key="1">
    <source>
        <dbReference type="ARBA" id="ARBA00004651"/>
    </source>
</evidence>
<sequence length="325" mass="34683">MIKTTDTQCSTTKNSAPLIVRIGAEFIATTLAMFTIYTFYSFTTVIWGVNVLTIAAGTGFAYATAAYITSKISGGHLNPAVTVASMLTGRTPYAAGLCYIVAQVIGSIVAAGLFILTIPHMNSNVDPSQLNQGSGFDKKNWLTLIINGFEKGSLLSRQIKEINLSFGIVSALLVEVIAVILIVATALRSTDNEGNTKCGYATHIGIAYAAGSLLTYQITGASLNPARSTGIALFANFYDFEVNPLTQLWLFWVAPIFAAAIVSFAVLLTKLLREPHSPSALTNKHGNHNDSRISAQNNKSANTTNMNNATNANNAAYLTNSVRNK</sequence>
<dbReference type="OrthoDB" id="9807293at2"/>
<evidence type="ECO:0008006" key="13">
    <source>
        <dbReference type="Google" id="ProtNLM"/>
    </source>
</evidence>
<evidence type="ECO:0000256" key="6">
    <source>
        <dbReference type="ARBA" id="ARBA00022989"/>
    </source>
</evidence>
<dbReference type="SUPFAM" id="SSF81338">
    <property type="entry name" value="Aquaporin-like"/>
    <property type="match status" value="1"/>
</dbReference>
<evidence type="ECO:0000256" key="5">
    <source>
        <dbReference type="ARBA" id="ARBA00022692"/>
    </source>
</evidence>
<feature type="transmembrane region" description="Helical" evidence="10">
    <location>
        <begin position="199"/>
        <end position="218"/>
    </location>
</feature>
<reference evidence="12" key="1">
    <citation type="submission" date="2016-10" db="EMBL/GenBank/DDBJ databases">
        <authorList>
            <person name="Bumgarner R.E."/>
            <person name="Fredricks D.N."/>
            <person name="Srinivasan S."/>
        </authorList>
    </citation>
    <scope>NUCLEOTIDE SEQUENCE [LARGE SCALE GENOMIC DNA]</scope>
    <source>
        <strain evidence="12">KA00225</strain>
    </source>
</reference>
<keyword evidence="5 8" id="KW-0812">Transmembrane</keyword>
<feature type="transmembrane region" description="Helical" evidence="10">
    <location>
        <begin position="18"/>
        <end position="40"/>
    </location>
</feature>
<dbReference type="GO" id="GO:0005886">
    <property type="term" value="C:plasma membrane"/>
    <property type="evidence" value="ECO:0007669"/>
    <property type="project" value="UniProtKB-SubCell"/>
</dbReference>
<evidence type="ECO:0000256" key="3">
    <source>
        <dbReference type="ARBA" id="ARBA00022448"/>
    </source>
</evidence>
<dbReference type="PRINTS" id="PR00783">
    <property type="entry name" value="MINTRINSICP"/>
</dbReference>
<protein>
    <recommendedName>
        <fullName evidence="13">Transporter, major intrinsic protein family protein</fullName>
    </recommendedName>
</protein>
<dbReference type="Proteomes" id="UP000236146">
    <property type="component" value="Unassembled WGS sequence"/>
</dbReference>
<dbReference type="InterPro" id="IPR022357">
    <property type="entry name" value="MIP_CS"/>
</dbReference>